<evidence type="ECO:0000256" key="1">
    <source>
        <dbReference type="ARBA" id="ARBA00004635"/>
    </source>
</evidence>
<protein>
    <recommendedName>
        <fullName evidence="6">Lipoprotein</fullName>
    </recommendedName>
</protein>
<accession>A0A1V4SM49</accession>
<dbReference type="GO" id="GO:0016020">
    <property type="term" value="C:membrane"/>
    <property type="evidence" value="ECO:0007669"/>
    <property type="project" value="UniProtKB-SubCell"/>
</dbReference>
<keyword evidence="2" id="KW-0732">Signal</keyword>
<dbReference type="Gene3D" id="3.40.190.10">
    <property type="entry name" value="Periplasmic binding protein-like II"/>
    <property type="match status" value="2"/>
</dbReference>
<dbReference type="PIRSF" id="PIRSF002854">
    <property type="entry name" value="MetQ"/>
    <property type="match status" value="1"/>
</dbReference>
<dbReference type="STRING" id="48256.CLHUN_16260"/>
<comment type="similarity">
    <text evidence="6">Belongs to the nlpA lipoprotein family.</text>
</comment>
<keyword evidence="3" id="KW-0472">Membrane</keyword>
<dbReference type="RefSeq" id="WP_080064078.1">
    <property type="nucleotide sequence ID" value="NZ_MZGX01000009.1"/>
</dbReference>
<comment type="subcellular location">
    <subcellularLocation>
        <location evidence="1">Membrane</location>
        <topology evidence="1">Lipid-anchor</topology>
    </subcellularLocation>
</comment>
<keyword evidence="5 6" id="KW-0449">Lipoprotein</keyword>
<evidence type="ECO:0000256" key="4">
    <source>
        <dbReference type="ARBA" id="ARBA00023139"/>
    </source>
</evidence>
<gene>
    <name evidence="8" type="primary">metQ</name>
    <name evidence="8" type="ORF">CLHUN_16260</name>
</gene>
<dbReference type="PANTHER" id="PTHR30429:SF0">
    <property type="entry name" value="METHIONINE-BINDING LIPOPROTEIN METQ"/>
    <property type="match status" value="1"/>
</dbReference>
<dbReference type="Pfam" id="PF03180">
    <property type="entry name" value="Lipoprotein_9"/>
    <property type="match status" value="1"/>
</dbReference>
<dbReference type="AlphaFoldDB" id="A0A1V4SM49"/>
<evidence type="ECO:0000256" key="3">
    <source>
        <dbReference type="ARBA" id="ARBA00023136"/>
    </source>
</evidence>
<evidence type="ECO:0000256" key="7">
    <source>
        <dbReference type="PIRSR" id="PIRSR002854-1"/>
    </source>
</evidence>
<dbReference type="SUPFAM" id="SSF53850">
    <property type="entry name" value="Periplasmic binding protein-like II"/>
    <property type="match status" value="1"/>
</dbReference>
<evidence type="ECO:0000256" key="5">
    <source>
        <dbReference type="ARBA" id="ARBA00023288"/>
    </source>
</evidence>
<dbReference type="OrthoDB" id="9812878at2"/>
<dbReference type="PANTHER" id="PTHR30429">
    <property type="entry name" value="D-METHIONINE-BINDING LIPOPROTEIN METQ"/>
    <property type="match status" value="1"/>
</dbReference>
<dbReference type="CDD" id="cd13597">
    <property type="entry name" value="PBP2_lipoprotein_Tp32"/>
    <property type="match status" value="1"/>
</dbReference>
<dbReference type="Proteomes" id="UP000191554">
    <property type="component" value="Unassembled WGS sequence"/>
</dbReference>
<keyword evidence="9" id="KW-1185">Reference proteome</keyword>
<proteinExistence type="inferred from homology"/>
<evidence type="ECO:0000313" key="8">
    <source>
        <dbReference type="EMBL" id="OPX44327.1"/>
    </source>
</evidence>
<keyword evidence="4" id="KW-0564">Palmitate</keyword>
<sequence length="269" mass="29390">MKRRLLALVLTLTFVVAGALTGCGSKSEKLVVGASPSPHAEILKEVQGILKEKGIELEIKEFTDYVQPNLSLQDKNLAANYFQHKPYLDDFNVKNKTDLVSVAQIHYEPLGVYPGKVKSLDGLKDGATVAVPNDTTNEARALILLETAGLIKLDPKAGFNATVKDIAENPKKLQIKELESAQLTRALPDVDLAVINGNYVLEAGFNVNTDALAKEELDSDSAKTYANIIAVRRGDEGREDIKALIEALKSEKVKKFIEEKYKGSVVPLF</sequence>
<feature type="lipid moiety-binding region" description="S-diacylglycerol cysteine" evidence="7">
    <location>
        <position position="23"/>
    </location>
</feature>
<dbReference type="InterPro" id="IPR004872">
    <property type="entry name" value="Lipoprotein_NlpA"/>
</dbReference>
<organism evidence="8 9">
    <name type="scientific">Ruminiclostridium hungatei</name>
    <name type="common">Clostridium hungatei</name>
    <dbReference type="NCBI Taxonomy" id="48256"/>
    <lineage>
        <taxon>Bacteria</taxon>
        <taxon>Bacillati</taxon>
        <taxon>Bacillota</taxon>
        <taxon>Clostridia</taxon>
        <taxon>Eubacteriales</taxon>
        <taxon>Oscillospiraceae</taxon>
        <taxon>Ruminiclostridium</taxon>
    </lineage>
</organism>
<evidence type="ECO:0000256" key="6">
    <source>
        <dbReference type="PIRNR" id="PIRNR002854"/>
    </source>
</evidence>
<name>A0A1V4SM49_RUMHU</name>
<evidence type="ECO:0000256" key="2">
    <source>
        <dbReference type="ARBA" id="ARBA00022729"/>
    </source>
</evidence>
<evidence type="ECO:0000313" key="9">
    <source>
        <dbReference type="Proteomes" id="UP000191554"/>
    </source>
</evidence>
<reference evidence="8 9" key="1">
    <citation type="submission" date="2017-03" db="EMBL/GenBank/DDBJ databases">
        <title>Genome sequence of Clostridium hungatei DSM 14427.</title>
        <authorList>
            <person name="Poehlein A."/>
            <person name="Daniel R."/>
        </authorList>
    </citation>
    <scope>NUCLEOTIDE SEQUENCE [LARGE SCALE GENOMIC DNA]</scope>
    <source>
        <strain evidence="8 9">DSM 14427</strain>
    </source>
</reference>
<comment type="caution">
    <text evidence="8">The sequence shown here is derived from an EMBL/GenBank/DDBJ whole genome shotgun (WGS) entry which is preliminary data.</text>
</comment>
<dbReference type="PROSITE" id="PS51257">
    <property type="entry name" value="PROKAR_LIPOPROTEIN"/>
    <property type="match status" value="1"/>
</dbReference>
<dbReference type="EMBL" id="MZGX01000009">
    <property type="protein sequence ID" value="OPX44327.1"/>
    <property type="molecule type" value="Genomic_DNA"/>
</dbReference>